<dbReference type="InterPro" id="IPR049560">
    <property type="entry name" value="MeTrfase_RsmB-F_NOP2_cat"/>
</dbReference>
<evidence type="ECO:0000256" key="2">
    <source>
        <dbReference type="ARBA" id="ARBA00022603"/>
    </source>
</evidence>
<organism evidence="8 9">
    <name type="scientific">Rhodothermus profundi</name>
    <dbReference type="NCBI Taxonomy" id="633813"/>
    <lineage>
        <taxon>Bacteria</taxon>
        <taxon>Pseudomonadati</taxon>
        <taxon>Rhodothermota</taxon>
        <taxon>Rhodothermia</taxon>
        <taxon>Rhodothermales</taxon>
        <taxon>Rhodothermaceae</taxon>
        <taxon>Rhodothermus</taxon>
    </lineage>
</organism>
<evidence type="ECO:0000256" key="3">
    <source>
        <dbReference type="ARBA" id="ARBA00022679"/>
    </source>
</evidence>
<evidence type="ECO:0000313" key="8">
    <source>
        <dbReference type="EMBL" id="SHK71751.1"/>
    </source>
</evidence>
<name>A0A1M6URG3_9BACT</name>
<dbReference type="InterPro" id="IPR031341">
    <property type="entry name" value="Methyltr_RsmF_N"/>
</dbReference>
<feature type="binding site" evidence="6">
    <location>
        <position position="235"/>
    </location>
    <ligand>
        <name>S-adenosyl-L-methionine</name>
        <dbReference type="ChEBI" id="CHEBI:59789"/>
    </ligand>
</feature>
<keyword evidence="9" id="KW-1185">Reference proteome</keyword>
<sequence>MHLAFWNQRCPVRRKEFCQRAETTRAACHSLARTLGLLRLLAKNQSWALRVQPVAERNQIPSAFLRYRPIVDDWEAFVEALRRPLPVCVWTNTLRTTPAQVKAALEAEGLQPEPLAWRRDAFRLPPDSQPGNRLAYVLGHYHVQEEVSLLPVPLLDPQPGERILDLCAAPGGKTAQIAVQMQNRGTIVANDRNPLRLRQLSGTIERLGLLNVTTTLHDGADFPLNSGPFDRVLVDVPCSCEGNFRKDQKVADAFAGAPELCGQQTALLHRAVMLCRPGGRIVYATCTFAPEENELVVDTVLRRWGTALRLLPARIEGFRGSPGLTEWNGRRLHPSLERTLRVWPHLNDTGGFFVAVLERQA</sequence>
<reference evidence="9" key="1">
    <citation type="submission" date="2016-11" db="EMBL/GenBank/DDBJ databases">
        <authorList>
            <person name="Varghese N."/>
            <person name="Submissions S."/>
        </authorList>
    </citation>
    <scope>NUCLEOTIDE SEQUENCE [LARGE SCALE GENOMIC DNA]</scope>
    <source>
        <strain evidence="9">DSM 22212</strain>
    </source>
</reference>
<evidence type="ECO:0000256" key="6">
    <source>
        <dbReference type="PROSITE-ProRule" id="PRU01023"/>
    </source>
</evidence>
<keyword evidence="1" id="KW-0963">Cytoplasm</keyword>
<feature type="binding site" evidence="6">
    <location>
        <begin position="167"/>
        <end position="173"/>
    </location>
    <ligand>
        <name>S-adenosyl-L-methionine</name>
        <dbReference type="ChEBI" id="CHEBI:59789"/>
    </ligand>
</feature>
<dbReference type="Proteomes" id="UP000185812">
    <property type="component" value="Unassembled WGS sequence"/>
</dbReference>
<feature type="binding site" evidence="6">
    <location>
        <position position="218"/>
    </location>
    <ligand>
        <name>S-adenosyl-L-methionine</name>
        <dbReference type="ChEBI" id="CHEBI:59789"/>
    </ligand>
</feature>
<dbReference type="OrthoDB" id="9810297at2"/>
<dbReference type="CDD" id="cd02440">
    <property type="entry name" value="AdoMet_MTases"/>
    <property type="match status" value="1"/>
</dbReference>
<comment type="similarity">
    <text evidence="6">Belongs to the class I-like SAM-binding methyltransferase superfamily. RsmB/NOP family.</text>
</comment>
<evidence type="ECO:0000256" key="4">
    <source>
        <dbReference type="ARBA" id="ARBA00022691"/>
    </source>
</evidence>
<evidence type="ECO:0000256" key="1">
    <source>
        <dbReference type="ARBA" id="ARBA00022490"/>
    </source>
</evidence>
<dbReference type="Gene3D" id="3.30.70.1170">
    <property type="entry name" value="Sun protein, domain 3"/>
    <property type="match status" value="1"/>
</dbReference>
<keyword evidence="5 6" id="KW-0694">RNA-binding</keyword>
<keyword evidence="4 6" id="KW-0949">S-adenosyl-L-methionine</keyword>
<dbReference type="PANTHER" id="PTHR22807">
    <property type="entry name" value="NOP2 YEAST -RELATED NOL1/NOP2/FMU SUN DOMAIN-CONTAINING"/>
    <property type="match status" value="1"/>
</dbReference>
<evidence type="ECO:0000259" key="7">
    <source>
        <dbReference type="PROSITE" id="PS51686"/>
    </source>
</evidence>
<dbReference type="InterPro" id="IPR029063">
    <property type="entry name" value="SAM-dependent_MTases_sf"/>
</dbReference>
<dbReference type="Pfam" id="PF17125">
    <property type="entry name" value="Methyltr_RsmF_N"/>
    <property type="match status" value="1"/>
</dbReference>
<dbReference type="GO" id="GO:0003723">
    <property type="term" value="F:RNA binding"/>
    <property type="evidence" value="ECO:0007669"/>
    <property type="project" value="UniProtKB-UniRule"/>
</dbReference>
<dbReference type="InterPro" id="IPR023267">
    <property type="entry name" value="RCMT"/>
</dbReference>
<gene>
    <name evidence="8" type="ORF">SAMN04488087_1827</name>
</gene>
<dbReference type="PROSITE" id="PS51686">
    <property type="entry name" value="SAM_MT_RSMB_NOP"/>
    <property type="match status" value="1"/>
</dbReference>
<dbReference type="STRING" id="633813.SAMN04488087_1827"/>
<keyword evidence="2 6" id="KW-0489">Methyltransferase</keyword>
<dbReference type="Gene3D" id="3.40.50.150">
    <property type="entry name" value="Vaccinia Virus protein VP39"/>
    <property type="match status" value="1"/>
</dbReference>
<accession>A0A1M6URG3</accession>
<dbReference type="EMBL" id="FRAU01000005">
    <property type="protein sequence ID" value="SHK71751.1"/>
    <property type="molecule type" value="Genomic_DNA"/>
</dbReference>
<dbReference type="GO" id="GO:0030488">
    <property type="term" value="P:tRNA methylation"/>
    <property type="evidence" value="ECO:0007669"/>
    <property type="project" value="TreeGrafter"/>
</dbReference>
<evidence type="ECO:0000313" key="9">
    <source>
        <dbReference type="Proteomes" id="UP000185812"/>
    </source>
</evidence>
<dbReference type="GO" id="GO:0016428">
    <property type="term" value="F:tRNA (cytidine-5-)-methyltransferase activity"/>
    <property type="evidence" value="ECO:0007669"/>
    <property type="project" value="TreeGrafter"/>
</dbReference>
<evidence type="ECO:0000256" key="5">
    <source>
        <dbReference type="ARBA" id="ARBA00022884"/>
    </source>
</evidence>
<dbReference type="PANTHER" id="PTHR22807:SF74">
    <property type="entry name" value="TRNA (CYTOSINE(48)-C(5))-METHYLTRANSFERASE"/>
    <property type="match status" value="1"/>
</dbReference>
<dbReference type="Pfam" id="PF01189">
    <property type="entry name" value="Methyltr_RsmB-F"/>
    <property type="match status" value="1"/>
</dbReference>
<protein>
    <submittedName>
        <fullName evidence="8">NOL1/NOP2/sun family putative RNA methylase</fullName>
    </submittedName>
</protein>
<feature type="binding site" evidence="6">
    <location>
        <position position="191"/>
    </location>
    <ligand>
        <name>S-adenosyl-L-methionine</name>
        <dbReference type="ChEBI" id="CHEBI:59789"/>
    </ligand>
</feature>
<dbReference type="SUPFAM" id="SSF53335">
    <property type="entry name" value="S-adenosyl-L-methionine-dependent methyltransferases"/>
    <property type="match status" value="1"/>
</dbReference>
<feature type="active site" description="Nucleophile" evidence="6">
    <location>
        <position position="286"/>
    </location>
</feature>
<proteinExistence type="inferred from homology"/>
<dbReference type="InterPro" id="IPR001678">
    <property type="entry name" value="MeTrfase_RsmB-F_NOP2_dom"/>
</dbReference>
<feature type="domain" description="SAM-dependent MTase RsmB/NOP-type" evidence="7">
    <location>
        <begin position="77"/>
        <end position="360"/>
    </location>
</feature>
<keyword evidence="3 6" id="KW-0808">Transferase</keyword>
<dbReference type="PRINTS" id="PR02008">
    <property type="entry name" value="RCMTFAMILY"/>
</dbReference>
<dbReference type="AlphaFoldDB" id="A0A1M6URG3"/>